<organism evidence="4 5">
    <name type="scientific">Thalassomonas haliotis</name>
    <dbReference type="NCBI Taxonomy" id="485448"/>
    <lineage>
        <taxon>Bacteria</taxon>
        <taxon>Pseudomonadati</taxon>
        <taxon>Pseudomonadota</taxon>
        <taxon>Gammaproteobacteria</taxon>
        <taxon>Alteromonadales</taxon>
        <taxon>Colwelliaceae</taxon>
        <taxon>Thalassomonas</taxon>
    </lineage>
</organism>
<keyword evidence="1 2" id="KW-0238">DNA-binding</keyword>
<gene>
    <name evidence="4" type="ORF">H3N35_16345</name>
</gene>
<dbReference type="RefSeq" id="WP_274049884.1">
    <property type="nucleotide sequence ID" value="NZ_CP059693.1"/>
</dbReference>
<protein>
    <submittedName>
        <fullName evidence="4">TetR family transcriptional regulator</fullName>
    </submittedName>
</protein>
<reference evidence="4 5" key="1">
    <citation type="journal article" date="2022" name="Mar. Drugs">
        <title>Bioassay-Guided Fractionation Leads to the Detection of Cholic Acid Generated by the Rare Thalassomonas sp.</title>
        <authorList>
            <person name="Pheiffer F."/>
            <person name="Schneider Y.K."/>
            <person name="Hansen E.H."/>
            <person name="Andersen J.H."/>
            <person name="Isaksson J."/>
            <person name="Busche T."/>
            <person name="R C."/>
            <person name="Kalinowski J."/>
            <person name="Zyl L.V."/>
            <person name="Trindade M."/>
        </authorList>
    </citation>
    <scope>NUCLEOTIDE SEQUENCE [LARGE SCALE GENOMIC DNA]</scope>
    <source>
        <strain evidence="4 5">A5K-61T</strain>
    </source>
</reference>
<evidence type="ECO:0000259" key="3">
    <source>
        <dbReference type="PROSITE" id="PS50977"/>
    </source>
</evidence>
<name>A0ABY7V8F6_9GAMM</name>
<dbReference type="PROSITE" id="PS50977">
    <property type="entry name" value="HTH_TETR_2"/>
    <property type="match status" value="1"/>
</dbReference>
<feature type="domain" description="HTH tetR-type" evidence="3">
    <location>
        <begin position="16"/>
        <end position="76"/>
    </location>
</feature>
<evidence type="ECO:0000313" key="5">
    <source>
        <dbReference type="Proteomes" id="UP001215231"/>
    </source>
</evidence>
<dbReference type="SUPFAM" id="SSF46689">
    <property type="entry name" value="Homeodomain-like"/>
    <property type="match status" value="1"/>
</dbReference>
<dbReference type="InterPro" id="IPR009057">
    <property type="entry name" value="Homeodomain-like_sf"/>
</dbReference>
<dbReference type="Gene3D" id="1.10.357.10">
    <property type="entry name" value="Tetracycline Repressor, domain 2"/>
    <property type="match status" value="1"/>
</dbReference>
<proteinExistence type="predicted"/>
<sequence length="237" mass="26926">MEITNQIMKAKNSRGEDTKNKILTATLEIIKTQGMRAVRHRAVAAEAGVPLGSTTYHFSSIDDLLSSAFEYWHQQVDVGKNPYFLAIAENIEQMGNTQSDTQPEKQSHKEKNAELLFQAADDYLKDQVIDHIDDRRIELAFHHEALRNPRLNALVLNSWQQEVAHITRLYKTLGSSAPEQDAEVTFALILQLEKKAMMLLDKDAQVEEYKHIRRVLKRHVAILTGVETLTPGAIDRV</sequence>
<keyword evidence="5" id="KW-1185">Reference proteome</keyword>
<dbReference type="Proteomes" id="UP001215231">
    <property type="component" value="Chromosome"/>
</dbReference>
<evidence type="ECO:0000256" key="2">
    <source>
        <dbReference type="PROSITE-ProRule" id="PRU00335"/>
    </source>
</evidence>
<dbReference type="InterPro" id="IPR001647">
    <property type="entry name" value="HTH_TetR"/>
</dbReference>
<accession>A0ABY7V8F6</accession>
<evidence type="ECO:0000313" key="4">
    <source>
        <dbReference type="EMBL" id="WDE09884.1"/>
    </source>
</evidence>
<feature type="DNA-binding region" description="H-T-H motif" evidence="2">
    <location>
        <begin position="39"/>
        <end position="58"/>
    </location>
</feature>
<dbReference type="Pfam" id="PF00440">
    <property type="entry name" value="TetR_N"/>
    <property type="match status" value="1"/>
</dbReference>
<dbReference type="EMBL" id="CP059693">
    <property type="protein sequence ID" value="WDE09884.1"/>
    <property type="molecule type" value="Genomic_DNA"/>
</dbReference>
<evidence type="ECO:0000256" key="1">
    <source>
        <dbReference type="ARBA" id="ARBA00023125"/>
    </source>
</evidence>